<protein>
    <submittedName>
        <fullName evidence="2">Uncharacterized protein</fullName>
    </submittedName>
</protein>
<reference evidence="2 3" key="1">
    <citation type="submission" date="2024-05" db="EMBL/GenBank/DDBJ databases">
        <title>A draft genome resource for the thread blight pathogen Marasmius tenuissimus strain MS-2.</title>
        <authorList>
            <person name="Yulfo-Soto G.E."/>
            <person name="Baruah I.K."/>
            <person name="Amoako-Attah I."/>
            <person name="Bukari Y."/>
            <person name="Meinhardt L.W."/>
            <person name="Bailey B.A."/>
            <person name="Cohen S.P."/>
        </authorList>
    </citation>
    <scope>NUCLEOTIDE SEQUENCE [LARGE SCALE GENOMIC DNA]</scope>
    <source>
        <strain evidence="2 3">MS-2</strain>
    </source>
</reference>
<organism evidence="2 3">
    <name type="scientific">Marasmius tenuissimus</name>
    <dbReference type="NCBI Taxonomy" id="585030"/>
    <lineage>
        <taxon>Eukaryota</taxon>
        <taxon>Fungi</taxon>
        <taxon>Dikarya</taxon>
        <taxon>Basidiomycota</taxon>
        <taxon>Agaricomycotina</taxon>
        <taxon>Agaricomycetes</taxon>
        <taxon>Agaricomycetidae</taxon>
        <taxon>Agaricales</taxon>
        <taxon>Marasmiineae</taxon>
        <taxon>Marasmiaceae</taxon>
        <taxon>Marasmius</taxon>
    </lineage>
</organism>
<keyword evidence="3" id="KW-1185">Reference proteome</keyword>
<dbReference type="PANTHER" id="PTHR35870:SF1">
    <property type="entry name" value="PROTEIN, PUTATIVE (AFU_ORTHOLOGUE AFUA_5G03330)-RELATED"/>
    <property type="match status" value="1"/>
</dbReference>
<dbReference type="Proteomes" id="UP001437256">
    <property type="component" value="Unassembled WGS sequence"/>
</dbReference>
<evidence type="ECO:0000313" key="3">
    <source>
        <dbReference type="Proteomes" id="UP001437256"/>
    </source>
</evidence>
<keyword evidence="1" id="KW-0560">Oxidoreductase</keyword>
<dbReference type="PANTHER" id="PTHR35870">
    <property type="entry name" value="PROTEIN, PUTATIVE (AFU_ORTHOLOGUE AFUA_5G03330)-RELATED"/>
    <property type="match status" value="1"/>
</dbReference>
<evidence type="ECO:0000256" key="1">
    <source>
        <dbReference type="ARBA" id="ARBA00023002"/>
    </source>
</evidence>
<dbReference type="EMBL" id="JBBXMP010000145">
    <property type="protein sequence ID" value="KAL0061174.1"/>
    <property type="molecule type" value="Genomic_DNA"/>
</dbReference>
<accession>A0ABR2ZIZ2</accession>
<evidence type="ECO:0000313" key="2">
    <source>
        <dbReference type="EMBL" id="KAL0061174.1"/>
    </source>
</evidence>
<dbReference type="Pfam" id="PF14027">
    <property type="entry name" value="Questin_oxidase"/>
    <property type="match status" value="1"/>
</dbReference>
<name>A0ABR2ZIZ2_9AGAR</name>
<comment type="caution">
    <text evidence="2">The sequence shown here is derived from an EMBL/GenBank/DDBJ whole genome shotgun (WGS) entry which is preliminary data.</text>
</comment>
<proteinExistence type="predicted"/>
<gene>
    <name evidence="2" type="ORF">AAF712_011994</name>
</gene>
<dbReference type="InterPro" id="IPR025337">
    <property type="entry name" value="Questin_oxidase-like"/>
</dbReference>
<sequence>MLSRFLDSLIHPLIHTGYGFEFGLPGVIAEGLAQTAVHQPNSTIVPPALFSASPSAVFSSSPMHAFTVLAQMMDNPTIKPIRHPHHKMYQTTISRYADAILEYADKWAQFEPSDPEAIDQKVEELRWMNTLLYVIPGYHTRGQGRGKEFNADFYSMHLVTSSLFLPPLLAALSPKNKMLLLRTYFSVSLVWWLARGKTSNLDIEGLYAANPHPPSDKWPELIRHAVSHPDDHLVKVQRAMSHYSFLYGSRQSGAFEGTGLKGAERLDGTIFLKAAVLTSERVEKGKSVMEYWDRDGAF</sequence>